<dbReference type="Proteomes" id="UP000824721">
    <property type="component" value="Chromosome"/>
</dbReference>
<organism evidence="1">
    <name type="scientific">Flavobacterium columnare</name>
    <dbReference type="NCBI Taxonomy" id="996"/>
    <lineage>
        <taxon>Bacteria</taxon>
        <taxon>Pseudomonadati</taxon>
        <taxon>Bacteroidota</taxon>
        <taxon>Flavobacteriia</taxon>
        <taxon>Flavobacteriales</taxon>
        <taxon>Flavobacteriaceae</taxon>
        <taxon>Flavobacterium</taxon>
    </lineage>
</organism>
<dbReference type="EMBL" id="CP067378">
    <property type="protein sequence ID" value="QYS89151.1"/>
    <property type="molecule type" value="Genomic_DNA"/>
</dbReference>
<accession>A0A8G0KS94</accession>
<sequence length="98" mass="10944">MALGKSISTLLDALCKELALSLWNGKETKGILGRMIQAEGLELLQGLRNDFKTINPYTGADVLALQMMEYNIFMFATSKAEKRMASMTELLINKDKKN</sequence>
<dbReference type="KEGG" id="fdv:JJC05_01625"/>
<gene>
    <name evidence="1" type="ORF">JJC05_01625</name>
</gene>
<proteinExistence type="predicted"/>
<protein>
    <submittedName>
        <fullName evidence="1">Uncharacterized protein</fullName>
    </submittedName>
</protein>
<name>A0A8G0KS94_9FLAO</name>
<evidence type="ECO:0000313" key="1">
    <source>
        <dbReference type="EMBL" id="QYS89151.1"/>
    </source>
</evidence>
<dbReference type="AlphaFoldDB" id="A0A8G0KS94"/>
<reference evidence="1" key="1">
    <citation type="submission" date="2020-12" db="EMBL/GenBank/DDBJ databases">
        <title>Genome sequencing of genetic groups of Flavobacterium columnare.</title>
        <authorList>
            <person name="Waldbieser G.C."/>
            <person name="Griffin M.J."/>
            <person name="LaFrentz B.R."/>
        </authorList>
    </citation>
    <scope>NUCLEOTIDE SEQUENCE</scope>
    <source>
        <strain evidence="1">90-106</strain>
    </source>
</reference>